<comment type="catalytic activity">
    <reaction evidence="1">
        <text>RNA(n) + a ribonucleoside 5'-triphosphate = RNA(n+1) + diphosphate</text>
        <dbReference type="Rhea" id="RHEA:21248"/>
        <dbReference type="Rhea" id="RHEA-COMP:14527"/>
        <dbReference type="Rhea" id="RHEA-COMP:17342"/>
        <dbReference type="ChEBI" id="CHEBI:33019"/>
        <dbReference type="ChEBI" id="CHEBI:61557"/>
        <dbReference type="ChEBI" id="CHEBI:140395"/>
        <dbReference type="EC" id="2.7.7.6"/>
    </reaction>
</comment>
<evidence type="ECO:0000256" key="1">
    <source>
        <dbReference type="HAMAP-Rule" id="MF_00864"/>
    </source>
</evidence>
<dbReference type="STRING" id="419665.Maeo_0056"/>
<dbReference type="EMBL" id="CP000743">
    <property type="protein sequence ID" value="ABR55648.1"/>
    <property type="molecule type" value="Genomic_DNA"/>
</dbReference>
<organism evidence="3 4">
    <name type="scientific">Methanococcus aeolicus (strain ATCC BAA-1280 / DSM 17508 / OCM 812 / Nankai-3)</name>
    <dbReference type="NCBI Taxonomy" id="419665"/>
    <lineage>
        <taxon>Archaea</taxon>
        <taxon>Methanobacteriati</taxon>
        <taxon>Methanobacteriota</taxon>
        <taxon>Methanomada group</taxon>
        <taxon>Methanococci</taxon>
        <taxon>Methanococcales</taxon>
        <taxon>Methanococcaceae</taxon>
        <taxon>Methanococcus</taxon>
    </lineage>
</organism>
<dbReference type="RefSeq" id="WP_011972780.1">
    <property type="nucleotide sequence ID" value="NC_009635.1"/>
</dbReference>
<dbReference type="GeneID" id="5326586"/>
<comment type="subcellular location">
    <subcellularLocation>
        <location evidence="1">Cytoplasm</location>
    </subcellularLocation>
</comment>
<dbReference type="HAMAP" id="MF_00864">
    <property type="entry name" value="RNApol_arch_Rpo4"/>
    <property type="match status" value="1"/>
</dbReference>
<keyword evidence="1" id="KW-0963">Cytoplasm</keyword>
<keyword evidence="2" id="KW-0175">Coiled coil</keyword>
<comment type="function">
    <text evidence="1">DNA-dependent RNA polymerase (RNAP) catalyzes the transcription of DNA into RNA using the four ribonucleoside triphosphates as substrates. This subunit is less well bound than the others.</text>
</comment>
<dbReference type="KEGG" id="mae:Maeo_0056"/>
<dbReference type="InterPro" id="IPR010997">
    <property type="entry name" value="HRDC-like_sf"/>
</dbReference>
<dbReference type="EC" id="2.7.7.6" evidence="1"/>
<reference evidence="3" key="1">
    <citation type="submission" date="2007-06" db="EMBL/GenBank/DDBJ databases">
        <title>Complete sequence of Methanococcus aeolicus Nankai-3.</title>
        <authorList>
            <consortium name="US DOE Joint Genome Institute"/>
            <person name="Copeland A."/>
            <person name="Lucas S."/>
            <person name="Lapidus A."/>
            <person name="Barry K."/>
            <person name="Glavina del Rio T."/>
            <person name="Dalin E."/>
            <person name="Tice H."/>
            <person name="Pitluck S."/>
            <person name="Chain P."/>
            <person name="Malfatti S."/>
            <person name="Shin M."/>
            <person name="Vergez L."/>
            <person name="Schmutz J."/>
            <person name="Larimer F."/>
            <person name="Land M."/>
            <person name="Hauser L."/>
            <person name="Kyrpides N."/>
            <person name="Lykidis A."/>
            <person name="Sieprawska-Lupa M."/>
            <person name="Whitman W.B."/>
            <person name="Richardson P."/>
        </authorList>
    </citation>
    <scope>NUCLEOTIDE SEQUENCE [LARGE SCALE GENOMIC DNA]</scope>
    <source>
        <strain evidence="3">Nankai-3</strain>
    </source>
</reference>
<dbReference type="Gene3D" id="6.10.140.10">
    <property type="match status" value="1"/>
</dbReference>
<dbReference type="InterPro" id="IPR044876">
    <property type="entry name" value="HRDC_dom_sf"/>
</dbReference>
<accession>A6UT26</accession>
<dbReference type="GO" id="GO:0003899">
    <property type="term" value="F:DNA-directed RNA polymerase activity"/>
    <property type="evidence" value="ECO:0007669"/>
    <property type="project" value="UniProtKB-UniRule"/>
</dbReference>
<dbReference type="Gene3D" id="1.10.150.80">
    <property type="entry name" value="HRDC domain"/>
    <property type="match status" value="1"/>
</dbReference>
<proteinExistence type="inferred from homology"/>
<keyword evidence="4" id="KW-1185">Reference proteome</keyword>
<sequence>MIGNELISQKYITLSSAEELMSNKSSDDELSYENGCALDYLQRFAKLNAEDVEKLTEELKKLELDEKTIVKIIDILPEDNEDLKLIFYKSDIPKCSEDILDLCAKFR</sequence>
<keyword evidence="1" id="KW-0804">Transcription</keyword>
<dbReference type="Pfam" id="PF03874">
    <property type="entry name" value="RNA_pol_Rpb4"/>
    <property type="match status" value="1"/>
</dbReference>
<dbReference type="InterPro" id="IPR005574">
    <property type="entry name" value="Rpb4/RPC9"/>
</dbReference>
<dbReference type="GO" id="GO:0006352">
    <property type="term" value="P:DNA-templated transcription initiation"/>
    <property type="evidence" value="ECO:0007669"/>
    <property type="project" value="InterPro"/>
</dbReference>
<dbReference type="PIRSF" id="PIRSF005053">
    <property type="entry name" value="RNA_pol_F_arch"/>
    <property type="match status" value="1"/>
</dbReference>
<dbReference type="Proteomes" id="UP000001106">
    <property type="component" value="Chromosome"/>
</dbReference>
<evidence type="ECO:0000256" key="2">
    <source>
        <dbReference type="SAM" id="Coils"/>
    </source>
</evidence>
<dbReference type="HOGENOM" id="CLU_165892_1_0_2"/>
<keyword evidence="1" id="KW-0548">Nucleotidyltransferase</keyword>
<gene>
    <name evidence="1" type="primary">rpo4</name>
    <name evidence="1" type="synonym">rpoF</name>
    <name evidence="3" type="ordered locus">Maeo_0056</name>
</gene>
<dbReference type="SUPFAM" id="SSF47819">
    <property type="entry name" value="HRDC-like"/>
    <property type="match status" value="1"/>
</dbReference>
<dbReference type="GO" id="GO:0000166">
    <property type="term" value="F:nucleotide binding"/>
    <property type="evidence" value="ECO:0007669"/>
    <property type="project" value="InterPro"/>
</dbReference>
<dbReference type="PANTHER" id="PTHR39646">
    <property type="entry name" value="RNA POLYMERASE RPB4"/>
    <property type="match status" value="1"/>
</dbReference>
<evidence type="ECO:0000313" key="3">
    <source>
        <dbReference type="EMBL" id="ABR55648.1"/>
    </source>
</evidence>
<dbReference type="OrthoDB" id="25158at2157"/>
<protein>
    <recommendedName>
        <fullName evidence="1">DNA-directed RNA polymerase subunit Rpo4</fullName>
        <ecNumber evidence="1">2.7.7.6</ecNumber>
    </recommendedName>
    <alternativeName>
        <fullName evidence="1">DNA-directed RNA polymerase subunit F</fullName>
    </alternativeName>
</protein>
<keyword evidence="1" id="KW-0240">DNA-directed RNA polymerase</keyword>
<comment type="subunit">
    <text evidence="1">Part of the RNA polymerase complex. Forms a stalk with Rpo7 that extends from the main structure.</text>
</comment>
<dbReference type="PANTHER" id="PTHR39646:SF1">
    <property type="entry name" value="DNA-DIRECTED RNA POLYMERASE SUBUNIT RPO4"/>
    <property type="match status" value="1"/>
</dbReference>
<evidence type="ECO:0000313" key="4">
    <source>
        <dbReference type="Proteomes" id="UP000001106"/>
    </source>
</evidence>
<dbReference type="AlphaFoldDB" id="A6UT26"/>
<keyword evidence="1" id="KW-0808">Transferase</keyword>
<dbReference type="eggNOG" id="arCOG01016">
    <property type="taxonomic scope" value="Archaea"/>
</dbReference>
<dbReference type="GO" id="GO:0000428">
    <property type="term" value="C:DNA-directed RNA polymerase complex"/>
    <property type="evidence" value="ECO:0007669"/>
    <property type="project" value="UniProtKB-KW"/>
</dbReference>
<dbReference type="GO" id="GO:0005737">
    <property type="term" value="C:cytoplasm"/>
    <property type="evidence" value="ECO:0007669"/>
    <property type="project" value="UniProtKB-SubCell"/>
</dbReference>
<dbReference type="NCBIfam" id="NF011554">
    <property type="entry name" value="PRK14981.1-6"/>
    <property type="match status" value="1"/>
</dbReference>
<comment type="similarity">
    <text evidence="1">Belongs to the eukaryotic RPB4 RNA polymerase subunit family.</text>
</comment>
<dbReference type="InterPro" id="IPR010924">
    <property type="entry name" value="Rpo4"/>
</dbReference>
<name>A6UT26_META3</name>
<feature type="coiled-coil region" evidence="2">
    <location>
        <begin position="45"/>
        <end position="72"/>
    </location>
</feature>